<feature type="transmembrane region" description="Helical" evidence="6">
    <location>
        <begin position="118"/>
        <end position="140"/>
    </location>
</feature>
<sequence length="238" mass="27038">MRLGLMWTRAAFRLFLASLALNLFWLMAPLDWRVVPAMVAGWYLADLMSGIVHMYMDYRPCRAGVGLDVLYFYEGSRESEEFLRLRDETMRRIGPFERLVFEFKNHHPRPHALGRRTLLRQIGSTVIVASLPFSLLLNMANLLWPVPAWATAGAVTFLLGGTFAQYFHGSLHCERVPGFITLLRKAGLLMTPAAHQLHHDSLQRDFATNNGWSNPLLNAVFRALRRRGMLGDAGLEPS</sequence>
<keyword evidence="5 6" id="KW-0472">Membrane</keyword>
<feature type="transmembrane region" description="Helical" evidence="6">
    <location>
        <begin position="34"/>
        <end position="55"/>
    </location>
</feature>
<evidence type="ECO:0000313" key="9">
    <source>
        <dbReference type="Proteomes" id="UP000244162"/>
    </source>
</evidence>
<evidence type="ECO:0000259" key="7">
    <source>
        <dbReference type="Pfam" id="PF10520"/>
    </source>
</evidence>
<dbReference type="GO" id="GO:0016020">
    <property type="term" value="C:membrane"/>
    <property type="evidence" value="ECO:0007669"/>
    <property type="project" value="UniProtKB-SubCell"/>
</dbReference>
<feature type="transmembrane region" description="Helical" evidence="6">
    <location>
        <begin position="146"/>
        <end position="167"/>
    </location>
</feature>
<evidence type="ECO:0000256" key="2">
    <source>
        <dbReference type="ARBA" id="ARBA00007620"/>
    </source>
</evidence>
<dbReference type="OrthoDB" id="7553853at2"/>
<feature type="transmembrane region" description="Helical" evidence="6">
    <location>
        <begin position="12"/>
        <end position="28"/>
    </location>
</feature>
<evidence type="ECO:0000313" key="8">
    <source>
        <dbReference type="EMBL" id="PTQ09411.1"/>
    </source>
</evidence>
<protein>
    <submittedName>
        <fullName evidence="8">Carotenoid synthesis regulator CarF</fullName>
    </submittedName>
</protein>
<evidence type="ECO:0000256" key="6">
    <source>
        <dbReference type="SAM" id="Phobius"/>
    </source>
</evidence>
<keyword evidence="9" id="KW-1185">Reference proteome</keyword>
<evidence type="ECO:0000256" key="1">
    <source>
        <dbReference type="ARBA" id="ARBA00004141"/>
    </source>
</evidence>
<dbReference type="Pfam" id="PF10520">
    <property type="entry name" value="Lipid_desat"/>
    <property type="match status" value="1"/>
</dbReference>
<feature type="domain" description="Lipid desaturase" evidence="7">
    <location>
        <begin position="100"/>
        <end position="219"/>
    </location>
</feature>
<reference evidence="8 9" key="1">
    <citation type="submission" date="2017-09" db="EMBL/GenBank/DDBJ databases">
        <title>Sphingomonas panjinensis sp.nov., isolated from oil-contaminated soil.</title>
        <authorList>
            <person name="Wang L."/>
            <person name="Chen L."/>
        </authorList>
    </citation>
    <scope>NUCLEOTIDE SEQUENCE [LARGE SCALE GENOMIC DNA]</scope>
    <source>
        <strain evidence="8 9">FW-11</strain>
    </source>
</reference>
<evidence type="ECO:0000256" key="5">
    <source>
        <dbReference type="ARBA" id="ARBA00023136"/>
    </source>
</evidence>
<accession>A0A2T5FVE1</accession>
<name>A0A2T5FVE1_9SPHN</name>
<comment type="caution">
    <text evidence="8">The sequence shown here is derived from an EMBL/GenBank/DDBJ whole genome shotgun (WGS) entry which is preliminary data.</text>
</comment>
<comment type="similarity">
    <text evidence="2">Belongs to the fatty acid desaturase CarF family.</text>
</comment>
<dbReference type="AlphaFoldDB" id="A0A2T5FVE1"/>
<keyword evidence="3 6" id="KW-0812">Transmembrane</keyword>
<organism evidence="8 9">
    <name type="scientific">Sphingomonas oleivorans</name>
    <dbReference type="NCBI Taxonomy" id="1735121"/>
    <lineage>
        <taxon>Bacteria</taxon>
        <taxon>Pseudomonadati</taxon>
        <taxon>Pseudomonadota</taxon>
        <taxon>Alphaproteobacteria</taxon>
        <taxon>Sphingomonadales</taxon>
        <taxon>Sphingomonadaceae</taxon>
        <taxon>Sphingomonas</taxon>
    </lineage>
</organism>
<evidence type="ECO:0000256" key="4">
    <source>
        <dbReference type="ARBA" id="ARBA00022989"/>
    </source>
</evidence>
<proteinExistence type="inferred from homology"/>
<dbReference type="Proteomes" id="UP000244162">
    <property type="component" value="Unassembled WGS sequence"/>
</dbReference>
<comment type="subcellular location">
    <subcellularLocation>
        <location evidence="1">Membrane</location>
        <topology evidence="1">Multi-pass membrane protein</topology>
    </subcellularLocation>
</comment>
<dbReference type="EMBL" id="NWBU01000011">
    <property type="protein sequence ID" value="PTQ09411.1"/>
    <property type="molecule type" value="Genomic_DNA"/>
</dbReference>
<keyword evidence="4 6" id="KW-1133">Transmembrane helix</keyword>
<dbReference type="InterPro" id="IPR019547">
    <property type="entry name" value="Lipid_desat"/>
</dbReference>
<evidence type="ECO:0000256" key="3">
    <source>
        <dbReference type="ARBA" id="ARBA00022692"/>
    </source>
</evidence>
<gene>
    <name evidence="8" type="ORF">CLG96_14535</name>
</gene>